<reference evidence="3" key="1">
    <citation type="journal article" date="2017" name="Nat. Commun.">
        <title>The asparagus genome sheds light on the origin and evolution of a young Y chromosome.</title>
        <authorList>
            <person name="Harkess A."/>
            <person name="Zhou J."/>
            <person name="Xu C."/>
            <person name="Bowers J.E."/>
            <person name="Van der Hulst R."/>
            <person name="Ayyampalayam S."/>
            <person name="Mercati F."/>
            <person name="Riccardi P."/>
            <person name="McKain M.R."/>
            <person name="Kakrana A."/>
            <person name="Tang H."/>
            <person name="Ray J."/>
            <person name="Groenendijk J."/>
            <person name="Arikit S."/>
            <person name="Mathioni S.M."/>
            <person name="Nakano M."/>
            <person name="Shan H."/>
            <person name="Telgmann-Rauber A."/>
            <person name="Kanno A."/>
            <person name="Yue Z."/>
            <person name="Chen H."/>
            <person name="Li W."/>
            <person name="Chen Y."/>
            <person name="Xu X."/>
            <person name="Zhang Y."/>
            <person name="Luo S."/>
            <person name="Chen H."/>
            <person name="Gao J."/>
            <person name="Mao Z."/>
            <person name="Pires J.C."/>
            <person name="Luo M."/>
            <person name="Kudrna D."/>
            <person name="Wing R.A."/>
            <person name="Meyers B.C."/>
            <person name="Yi K."/>
            <person name="Kong H."/>
            <person name="Lavrijsen P."/>
            <person name="Sunseri F."/>
            <person name="Falavigna A."/>
            <person name="Ye Y."/>
            <person name="Leebens-Mack J.H."/>
            <person name="Chen G."/>
        </authorList>
    </citation>
    <scope>NUCLEOTIDE SEQUENCE [LARGE SCALE GENOMIC DNA]</scope>
    <source>
        <strain evidence="3">cv. DH0086</strain>
    </source>
</reference>
<sequence>MMNGLNEFDSKLFVAHCIWGEKIIKNATDFSKPNSEQPRGRVGFNRGRGQSGGRSVNDGGVGGRWEQNPRNNGADRANPWQWRRERATSGFSTSRNQEDLGGGHIPDSLEASDVMDGFEKTTEKEERVTGVNVEMKDNVMLPDQIFNVHNEERVDLTNKQLDEQGVRNDDIVVELKSQFSPVVIPEDFIKEDAKGVVYNF</sequence>
<evidence type="ECO:0000313" key="3">
    <source>
        <dbReference type="Proteomes" id="UP000243459"/>
    </source>
</evidence>
<protein>
    <submittedName>
        <fullName evidence="2">Uncharacterized protein</fullName>
    </submittedName>
</protein>
<accession>A0A5P1EHE1</accession>
<evidence type="ECO:0000256" key="1">
    <source>
        <dbReference type="SAM" id="MobiDB-lite"/>
    </source>
</evidence>
<feature type="region of interest" description="Disordered" evidence="1">
    <location>
        <begin position="29"/>
        <end position="110"/>
    </location>
</feature>
<organism evidence="2 3">
    <name type="scientific">Asparagus officinalis</name>
    <name type="common">Garden asparagus</name>
    <dbReference type="NCBI Taxonomy" id="4686"/>
    <lineage>
        <taxon>Eukaryota</taxon>
        <taxon>Viridiplantae</taxon>
        <taxon>Streptophyta</taxon>
        <taxon>Embryophyta</taxon>
        <taxon>Tracheophyta</taxon>
        <taxon>Spermatophyta</taxon>
        <taxon>Magnoliopsida</taxon>
        <taxon>Liliopsida</taxon>
        <taxon>Asparagales</taxon>
        <taxon>Asparagaceae</taxon>
        <taxon>Asparagoideae</taxon>
        <taxon>Asparagus</taxon>
    </lineage>
</organism>
<dbReference type="Proteomes" id="UP000243459">
    <property type="component" value="Chromosome 7"/>
</dbReference>
<evidence type="ECO:0000313" key="2">
    <source>
        <dbReference type="EMBL" id="ONK64259.1"/>
    </source>
</evidence>
<keyword evidence="3" id="KW-1185">Reference proteome</keyword>
<dbReference type="AlphaFoldDB" id="A0A5P1EHE1"/>
<dbReference type="EMBL" id="CM007387">
    <property type="protein sequence ID" value="ONK64259.1"/>
    <property type="molecule type" value="Genomic_DNA"/>
</dbReference>
<dbReference type="Gramene" id="ONK64259">
    <property type="protein sequence ID" value="ONK64259"/>
    <property type="gene ID" value="A4U43_C07F23770"/>
</dbReference>
<proteinExistence type="predicted"/>
<name>A0A5P1EHE1_ASPOF</name>
<gene>
    <name evidence="2" type="ORF">A4U43_C07F23770</name>
</gene>